<keyword evidence="2" id="KW-0472">Membrane</keyword>
<dbReference type="Proteomes" id="UP001499974">
    <property type="component" value="Unassembled WGS sequence"/>
</dbReference>
<evidence type="ECO:0000256" key="2">
    <source>
        <dbReference type="SAM" id="Phobius"/>
    </source>
</evidence>
<evidence type="ECO:0000256" key="1">
    <source>
        <dbReference type="SAM" id="MobiDB-lite"/>
    </source>
</evidence>
<comment type="caution">
    <text evidence="3">The sequence shown here is derived from an EMBL/GenBank/DDBJ whole genome shotgun (WGS) entry which is preliminary data.</text>
</comment>
<feature type="transmembrane region" description="Helical" evidence="2">
    <location>
        <begin position="30"/>
        <end position="52"/>
    </location>
</feature>
<dbReference type="RefSeq" id="WP_345518174.1">
    <property type="nucleotide sequence ID" value="NZ_BAABKM010000001.1"/>
</dbReference>
<organism evidence="3 4">
    <name type="scientific">Nocardioides conyzicola</name>
    <dbReference type="NCBI Taxonomy" id="1651781"/>
    <lineage>
        <taxon>Bacteria</taxon>
        <taxon>Bacillati</taxon>
        <taxon>Actinomycetota</taxon>
        <taxon>Actinomycetes</taxon>
        <taxon>Propionibacteriales</taxon>
        <taxon>Nocardioidaceae</taxon>
        <taxon>Nocardioides</taxon>
    </lineage>
</organism>
<feature type="transmembrane region" description="Helical" evidence="2">
    <location>
        <begin position="154"/>
        <end position="187"/>
    </location>
</feature>
<accession>A0ABP8WIL3</accession>
<dbReference type="EMBL" id="BAABKM010000001">
    <property type="protein sequence ID" value="GAA4690494.1"/>
    <property type="molecule type" value="Genomic_DNA"/>
</dbReference>
<sequence length="195" mass="20167">MSQPPPSYPVPSGYPPGASPSPPKYRPSGWWFVVGAALVVAAVAAAVGLFVWTLSAFFSTDATVPADGRTHTVTVGTDGDRVLWRDTAVADPECAVVDTTTGDQVDLRVVTSHMTKDLNEDHWTAAYRFDPGSGRLDVTCAAGDEVEIGPAPSIGGFVGGIIATVAVPGLLGLLGLVTLIVTGVLWASRPARPKG</sequence>
<evidence type="ECO:0008006" key="5">
    <source>
        <dbReference type="Google" id="ProtNLM"/>
    </source>
</evidence>
<keyword evidence="2" id="KW-0812">Transmembrane</keyword>
<keyword evidence="4" id="KW-1185">Reference proteome</keyword>
<feature type="region of interest" description="Disordered" evidence="1">
    <location>
        <begin position="1"/>
        <end position="20"/>
    </location>
</feature>
<gene>
    <name evidence="3" type="ORF">GCM10023349_01150</name>
</gene>
<evidence type="ECO:0000313" key="4">
    <source>
        <dbReference type="Proteomes" id="UP001499974"/>
    </source>
</evidence>
<name>A0ABP8WIL3_9ACTN</name>
<protein>
    <recommendedName>
        <fullName evidence="5">DUF3592 domain-containing protein</fullName>
    </recommendedName>
</protein>
<keyword evidence="2" id="KW-1133">Transmembrane helix</keyword>
<proteinExistence type="predicted"/>
<evidence type="ECO:0000313" key="3">
    <source>
        <dbReference type="EMBL" id="GAA4690494.1"/>
    </source>
</evidence>
<reference evidence="4" key="1">
    <citation type="journal article" date="2019" name="Int. J. Syst. Evol. Microbiol.">
        <title>The Global Catalogue of Microorganisms (GCM) 10K type strain sequencing project: providing services to taxonomists for standard genome sequencing and annotation.</title>
        <authorList>
            <consortium name="The Broad Institute Genomics Platform"/>
            <consortium name="The Broad Institute Genome Sequencing Center for Infectious Disease"/>
            <person name="Wu L."/>
            <person name="Ma J."/>
        </authorList>
    </citation>
    <scope>NUCLEOTIDE SEQUENCE [LARGE SCALE GENOMIC DNA]</scope>
    <source>
        <strain evidence="4">JCM 18531</strain>
    </source>
</reference>